<gene>
    <name evidence="1" type="ORF">ROA7450_03814</name>
</gene>
<organism evidence="1 2">
    <name type="scientific">Roseovarius albus</name>
    <dbReference type="NCBI Taxonomy" id="1247867"/>
    <lineage>
        <taxon>Bacteria</taxon>
        <taxon>Pseudomonadati</taxon>
        <taxon>Pseudomonadota</taxon>
        <taxon>Alphaproteobacteria</taxon>
        <taxon>Rhodobacterales</taxon>
        <taxon>Roseobacteraceae</taxon>
        <taxon>Roseovarius</taxon>
    </lineage>
</organism>
<dbReference type="EMBL" id="FWFX01000016">
    <property type="protein sequence ID" value="SLN70025.1"/>
    <property type="molecule type" value="Genomic_DNA"/>
</dbReference>
<proteinExistence type="predicted"/>
<dbReference type="Gene3D" id="1.25.40.10">
    <property type="entry name" value="Tetratricopeptide repeat domain"/>
    <property type="match status" value="1"/>
</dbReference>
<dbReference type="InterPro" id="IPR011990">
    <property type="entry name" value="TPR-like_helical_dom_sf"/>
</dbReference>
<evidence type="ECO:0000313" key="1">
    <source>
        <dbReference type="EMBL" id="SLN70025.1"/>
    </source>
</evidence>
<sequence length="666" mass="72743">MFFRQKDNLVNAIRLLVAMGGFVAAPGPKSGLSVYDAIRKIAAHPPKSIVTMADKLTEAAQNTLDRTPDAPKDADILFVQMVDAGLLTPHEITENSMDAEVCTEAMIAKLSDKTDPTGEMRRPEMRRLFIKITRSTLAPLFRTKEYAADLTPAYMAESLQTAHRTERKIDDVAAKLDNLEAQSRGTLDALALRFGELAPEEMTLANLQSFLIEKASDYRALQQELETLRGSAPRIENVLSAVEASIRVLDLEEAERLLASVREASSGALRQPLEDNARLMEAQARIALIRQRPERAFTLLSSAADSFAVLDPLEPSRRRLSYARAFYEYGERFGGPVTEIAERIAHAILTVVDASNPRLFAEAQNLLGLSLLSQGRYATDANGSDLLNRAIEAFMITSNTAEGHLRAASLDHISMTRMTQAHRAKPPVRQDLLRAAISGSSEAIALFGDDRPSVARALNNLGNAHLLLADELDGTELTETLDHAFAALDRATRLFGDLGDVMNMAGARFGVATVIERQAKIYDDPVRRKRAIDEFNKALQFYLDRKMPQDAAMASGALGSALLTHATNAPPEHIISLLTAAEAALGDAAAHYRNTEQPLLEVALLRKLSISKEMRALSLPTLEAADLLHQSQAHLKRALELGAAGCEVDELHAANERIEKKLAGLA</sequence>
<reference evidence="1 2" key="1">
    <citation type="submission" date="2017-03" db="EMBL/GenBank/DDBJ databases">
        <authorList>
            <person name="Afonso C.L."/>
            <person name="Miller P.J."/>
            <person name="Scott M.A."/>
            <person name="Spackman E."/>
            <person name="Goraichik I."/>
            <person name="Dimitrov K.M."/>
            <person name="Suarez D.L."/>
            <person name="Swayne D.E."/>
        </authorList>
    </citation>
    <scope>NUCLEOTIDE SEQUENCE [LARGE SCALE GENOMIC DNA]</scope>
    <source>
        <strain evidence="1 2">CECT 7450</strain>
    </source>
</reference>
<evidence type="ECO:0000313" key="2">
    <source>
        <dbReference type="Proteomes" id="UP000193061"/>
    </source>
</evidence>
<accession>A0A1X7A461</accession>
<name>A0A1X7A461_9RHOB</name>
<dbReference type="RefSeq" id="WP_143534530.1">
    <property type="nucleotide sequence ID" value="NZ_FWFX01000016.1"/>
</dbReference>
<dbReference type="Proteomes" id="UP000193061">
    <property type="component" value="Unassembled WGS sequence"/>
</dbReference>
<dbReference type="AlphaFoldDB" id="A0A1X7A461"/>
<evidence type="ECO:0008006" key="3">
    <source>
        <dbReference type="Google" id="ProtNLM"/>
    </source>
</evidence>
<keyword evidence="2" id="KW-1185">Reference proteome</keyword>
<dbReference type="OrthoDB" id="433986at2"/>
<protein>
    <recommendedName>
        <fullName evidence="3">Tetratricopeptide repeat protein</fullName>
    </recommendedName>
</protein>